<evidence type="ECO:0000313" key="12">
    <source>
        <dbReference type="Proteomes" id="UP001597511"/>
    </source>
</evidence>
<evidence type="ECO:0000256" key="1">
    <source>
        <dbReference type="ARBA" id="ARBA00002672"/>
    </source>
</evidence>
<reference evidence="12" key="1">
    <citation type="journal article" date="2019" name="Int. J. Syst. Evol. Microbiol.">
        <title>The Global Catalogue of Microorganisms (GCM) 10K type strain sequencing project: providing services to taxonomists for standard genome sequencing and annotation.</title>
        <authorList>
            <consortium name="The Broad Institute Genomics Platform"/>
            <consortium name="The Broad Institute Genome Sequencing Center for Infectious Disease"/>
            <person name="Wu L."/>
            <person name="Ma J."/>
        </authorList>
    </citation>
    <scope>NUCLEOTIDE SEQUENCE [LARGE SCALE GENOMIC DNA]</scope>
    <source>
        <strain evidence="12">KCTC 23299</strain>
    </source>
</reference>
<dbReference type="PANTHER" id="PTHR36122">
    <property type="entry name" value="NICOTINAMIDE RIBOSIDE TRANSPORTER PNUC"/>
    <property type="match status" value="1"/>
</dbReference>
<dbReference type="Pfam" id="PF04973">
    <property type="entry name" value="NMN_transporter"/>
    <property type="match status" value="1"/>
</dbReference>
<keyword evidence="8 10" id="KW-1133">Transmembrane helix</keyword>
<evidence type="ECO:0000256" key="10">
    <source>
        <dbReference type="SAM" id="Phobius"/>
    </source>
</evidence>
<evidence type="ECO:0000256" key="3">
    <source>
        <dbReference type="ARBA" id="ARBA00006669"/>
    </source>
</evidence>
<dbReference type="PANTHER" id="PTHR36122:SF2">
    <property type="entry name" value="NICOTINAMIDE RIBOSIDE TRANSPORTER PNUC"/>
    <property type="match status" value="1"/>
</dbReference>
<evidence type="ECO:0000313" key="11">
    <source>
        <dbReference type="EMBL" id="MFD2918743.1"/>
    </source>
</evidence>
<comment type="function">
    <text evidence="1">Required for nicotinamide riboside transport across the inner membrane.</text>
</comment>
<evidence type="ECO:0000256" key="4">
    <source>
        <dbReference type="ARBA" id="ARBA00017522"/>
    </source>
</evidence>
<keyword evidence="5" id="KW-0813">Transport</keyword>
<dbReference type="EMBL" id="JBHUOZ010000001">
    <property type="protein sequence ID" value="MFD2918743.1"/>
    <property type="molecule type" value="Genomic_DNA"/>
</dbReference>
<sequence>MSVLLFSLADFFSSFVVNIKNATLLEYIAVISGIASVWLNQRENVWVYPTGLIGTVIYTWLSFTYHLPGEAAVNFYYTVMSIYGWWLWLKKDDRQQTVLHITFSNRRMWLYQLLFFGVCYTAIFLSLLYLKPLFFEGAIPWADALASASAFTGMWLMTQKKVESWYWWILTDFVSIPLYGVKGLALTGVYYFILFIMAIAGLRAWQKRARQQRFTLVDDLLKTN</sequence>
<comment type="caution">
    <text evidence="11">The sequence shown here is derived from an EMBL/GenBank/DDBJ whole genome shotgun (WGS) entry which is preliminary data.</text>
</comment>
<keyword evidence="7 10" id="KW-0812">Transmembrane</keyword>
<feature type="transmembrane region" description="Helical" evidence="10">
    <location>
        <begin position="109"/>
        <end position="129"/>
    </location>
</feature>
<feature type="transmembrane region" description="Helical" evidence="10">
    <location>
        <begin position="71"/>
        <end position="89"/>
    </location>
</feature>
<keyword evidence="12" id="KW-1185">Reference proteome</keyword>
<keyword evidence="9 10" id="KW-0472">Membrane</keyword>
<proteinExistence type="inferred from homology"/>
<dbReference type="NCBIfam" id="TIGR01528">
    <property type="entry name" value="NMN_trans_PnuC"/>
    <property type="match status" value="1"/>
</dbReference>
<protein>
    <recommendedName>
        <fullName evidence="4">Nicotinamide riboside transporter PnuC</fullName>
    </recommendedName>
</protein>
<evidence type="ECO:0000256" key="7">
    <source>
        <dbReference type="ARBA" id="ARBA00022692"/>
    </source>
</evidence>
<evidence type="ECO:0000256" key="2">
    <source>
        <dbReference type="ARBA" id="ARBA00004651"/>
    </source>
</evidence>
<evidence type="ECO:0000256" key="9">
    <source>
        <dbReference type="ARBA" id="ARBA00023136"/>
    </source>
</evidence>
<comment type="similarity">
    <text evidence="3">Belongs to the nicotinamide ribonucleoside (NR) uptake permease (TC 4.B.1) family.</text>
</comment>
<feature type="transmembrane region" description="Helical" evidence="10">
    <location>
        <begin position="188"/>
        <end position="205"/>
    </location>
</feature>
<dbReference type="Proteomes" id="UP001597511">
    <property type="component" value="Unassembled WGS sequence"/>
</dbReference>
<name>A0ABW6A4A5_9BACT</name>
<gene>
    <name evidence="11" type="primary">pnuC</name>
    <name evidence="11" type="ORF">ACFS6H_03410</name>
</gene>
<comment type="subcellular location">
    <subcellularLocation>
        <location evidence="2">Cell membrane</location>
        <topology evidence="2">Multi-pass membrane protein</topology>
    </subcellularLocation>
</comment>
<evidence type="ECO:0000256" key="5">
    <source>
        <dbReference type="ARBA" id="ARBA00022448"/>
    </source>
</evidence>
<feature type="transmembrane region" description="Helical" evidence="10">
    <location>
        <begin position="46"/>
        <end position="65"/>
    </location>
</feature>
<dbReference type="RefSeq" id="WP_386095231.1">
    <property type="nucleotide sequence ID" value="NZ_JBHUOZ010000001.1"/>
</dbReference>
<evidence type="ECO:0000256" key="8">
    <source>
        <dbReference type="ARBA" id="ARBA00022989"/>
    </source>
</evidence>
<keyword evidence="6" id="KW-1003">Cell membrane</keyword>
<accession>A0ABW6A4A5</accession>
<organism evidence="11 12">
    <name type="scientific">Terrimonas rubra</name>
    <dbReference type="NCBI Taxonomy" id="1035890"/>
    <lineage>
        <taxon>Bacteria</taxon>
        <taxon>Pseudomonadati</taxon>
        <taxon>Bacteroidota</taxon>
        <taxon>Chitinophagia</taxon>
        <taxon>Chitinophagales</taxon>
        <taxon>Chitinophagaceae</taxon>
        <taxon>Terrimonas</taxon>
    </lineage>
</organism>
<dbReference type="InterPro" id="IPR006419">
    <property type="entry name" value="NMN_transpt_PnuC"/>
</dbReference>
<feature type="transmembrane region" description="Helical" evidence="10">
    <location>
        <begin position="20"/>
        <end position="39"/>
    </location>
</feature>
<evidence type="ECO:0000256" key="6">
    <source>
        <dbReference type="ARBA" id="ARBA00022475"/>
    </source>
</evidence>